<evidence type="ECO:0000256" key="2">
    <source>
        <dbReference type="SAM" id="SignalP"/>
    </source>
</evidence>
<feature type="signal peptide" evidence="2">
    <location>
        <begin position="1"/>
        <end position="20"/>
    </location>
</feature>
<evidence type="ECO:0000256" key="1">
    <source>
        <dbReference type="SAM" id="MobiDB-lite"/>
    </source>
</evidence>
<dbReference type="Gene3D" id="2.60.20.10">
    <property type="entry name" value="Crystallins"/>
    <property type="match status" value="1"/>
</dbReference>
<protein>
    <submittedName>
        <fullName evidence="3">Uncharacterized protein</fullName>
    </submittedName>
</protein>
<dbReference type="OrthoDB" id="10521163at2759"/>
<evidence type="ECO:0000313" key="4">
    <source>
        <dbReference type="Proteomes" id="UP000800036"/>
    </source>
</evidence>
<proteinExistence type="predicted"/>
<feature type="chain" id="PRO_5025563476" evidence="2">
    <location>
        <begin position="21"/>
        <end position="402"/>
    </location>
</feature>
<keyword evidence="2" id="KW-0732">Signal</keyword>
<feature type="region of interest" description="Disordered" evidence="1">
    <location>
        <begin position="103"/>
        <end position="123"/>
    </location>
</feature>
<dbReference type="AlphaFoldDB" id="A0A6A5VGY5"/>
<evidence type="ECO:0000313" key="3">
    <source>
        <dbReference type="EMBL" id="KAF1975132.1"/>
    </source>
</evidence>
<accession>A0A6A5VGY5</accession>
<gene>
    <name evidence="3" type="ORF">BU23DRAFT_597745</name>
</gene>
<feature type="region of interest" description="Disordered" evidence="1">
    <location>
        <begin position="230"/>
        <end position="281"/>
    </location>
</feature>
<sequence>MKLLSVVLTAATVLVAIVSAAPAPQFGGSDTSLWTDPEIVCAREWAKWRDCHAKAGCDRDCPADEACYQDLCDTPADTDCPPYACTQLRTFCGRKSARDIASEASDKSSDKTAPLSDNKESDAIPETPHLVDIWADPDFKGRYTWYTVPQMMMAKCVDMPYFRTEWSSLKVYPQVIKFSCTFYDAVDCKEASRRFTIDGTSGYNEPNLKFHPGNWDDRIRSMKCEPVRPPYGGEVASSPSDAHKRQFGGEVASSPSDTEKRQFGGELASPPSSTQKRQFGGGLAAPASNFNVSSTQANRWHLVDLYQEKNFGGSSASSVFWEMLTGRCKEPKISIMSVRLWDMDIEYWCRMYEKPGCIVDGNNYVDFPGGQGYRVADLDNSIPKWGNRIKSWQCWAGQFGEN</sequence>
<dbReference type="Proteomes" id="UP000800036">
    <property type="component" value="Unassembled WGS sequence"/>
</dbReference>
<name>A0A6A5VGY5_9PLEO</name>
<keyword evidence="4" id="KW-1185">Reference proteome</keyword>
<dbReference type="EMBL" id="ML976671">
    <property type="protein sequence ID" value="KAF1975132.1"/>
    <property type="molecule type" value="Genomic_DNA"/>
</dbReference>
<organism evidence="3 4">
    <name type="scientific">Bimuria novae-zelandiae CBS 107.79</name>
    <dbReference type="NCBI Taxonomy" id="1447943"/>
    <lineage>
        <taxon>Eukaryota</taxon>
        <taxon>Fungi</taxon>
        <taxon>Dikarya</taxon>
        <taxon>Ascomycota</taxon>
        <taxon>Pezizomycotina</taxon>
        <taxon>Dothideomycetes</taxon>
        <taxon>Pleosporomycetidae</taxon>
        <taxon>Pleosporales</taxon>
        <taxon>Massarineae</taxon>
        <taxon>Didymosphaeriaceae</taxon>
        <taxon>Bimuria</taxon>
    </lineage>
</organism>
<reference evidence="3" key="1">
    <citation type="journal article" date="2020" name="Stud. Mycol.">
        <title>101 Dothideomycetes genomes: a test case for predicting lifestyles and emergence of pathogens.</title>
        <authorList>
            <person name="Haridas S."/>
            <person name="Albert R."/>
            <person name="Binder M."/>
            <person name="Bloem J."/>
            <person name="Labutti K."/>
            <person name="Salamov A."/>
            <person name="Andreopoulos B."/>
            <person name="Baker S."/>
            <person name="Barry K."/>
            <person name="Bills G."/>
            <person name="Bluhm B."/>
            <person name="Cannon C."/>
            <person name="Castanera R."/>
            <person name="Culley D."/>
            <person name="Daum C."/>
            <person name="Ezra D."/>
            <person name="Gonzalez J."/>
            <person name="Henrissat B."/>
            <person name="Kuo A."/>
            <person name="Liang C."/>
            <person name="Lipzen A."/>
            <person name="Lutzoni F."/>
            <person name="Magnuson J."/>
            <person name="Mondo S."/>
            <person name="Nolan M."/>
            <person name="Ohm R."/>
            <person name="Pangilinan J."/>
            <person name="Park H.-J."/>
            <person name="Ramirez L."/>
            <person name="Alfaro M."/>
            <person name="Sun H."/>
            <person name="Tritt A."/>
            <person name="Yoshinaga Y."/>
            <person name="Zwiers L.-H."/>
            <person name="Turgeon B."/>
            <person name="Goodwin S."/>
            <person name="Spatafora J."/>
            <person name="Crous P."/>
            <person name="Grigoriev I."/>
        </authorList>
    </citation>
    <scope>NUCLEOTIDE SEQUENCE</scope>
    <source>
        <strain evidence="3">CBS 107.79</strain>
    </source>
</reference>